<reference evidence="17 18" key="1">
    <citation type="journal article" date="2014" name="Genome Announc.">
        <title>Draft Genome Sequences of Two Vibrionaceae Species, Vibrio ponticus C121 and Photobacterium aphoticum C119, Isolated as Coral Reef Microbiota.</title>
        <authorList>
            <person name="Al-saari N."/>
            <person name="Meirelles P.M."/>
            <person name="Mino S."/>
            <person name="Suda W."/>
            <person name="Oshima K."/>
            <person name="Hattori M."/>
            <person name="Ohkuma M."/>
            <person name="Thompson F.L."/>
            <person name="Gomez-Gil B."/>
            <person name="Sawabe T."/>
            <person name="Sawabe T."/>
        </authorList>
    </citation>
    <scope>NUCLEOTIDE SEQUENCE [LARGE SCALE GENOMIC DNA]</scope>
    <source>
        <strain evidence="17 18">JCM 19237</strain>
    </source>
</reference>
<keyword evidence="7" id="KW-0547">Nucleotide-binding</keyword>
<dbReference type="FunFam" id="1.10.287.130:FF:000004">
    <property type="entry name" value="Ethylene receptor 1"/>
    <property type="match status" value="1"/>
</dbReference>
<keyword evidence="6 14" id="KW-0812">Transmembrane</keyword>
<feature type="domain" description="Response regulatory" evidence="16">
    <location>
        <begin position="478"/>
        <end position="593"/>
    </location>
</feature>
<dbReference type="SUPFAM" id="SSF52172">
    <property type="entry name" value="CheY-like"/>
    <property type="match status" value="1"/>
</dbReference>
<evidence type="ECO:0000256" key="13">
    <source>
        <dbReference type="PROSITE-ProRule" id="PRU00169"/>
    </source>
</evidence>
<dbReference type="Gene3D" id="1.10.287.130">
    <property type="match status" value="1"/>
</dbReference>
<evidence type="ECO:0000256" key="14">
    <source>
        <dbReference type="SAM" id="Phobius"/>
    </source>
</evidence>
<dbReference type="InterPro" id="IPR036890">
    <property type="entry name" value="HATPase_C_sf"/>
</dbReference>
<keyword evidence="8 17" id="KW-0418">Kinase</keyword>
<keyword evidence="10 14" id="KW-1133">Transmembrane helix</keyword>
<feature type="modified residue" description="4-aspartylphosphate" evidence="13">
    <location>
        <position position="527"/>
    </location>
</feature>
<accession>A0A090QIC3</accession>
<dbReference type="FunFam" id="3.30.565.10:FF:000010">
    <property type="entry name" value="Sensor histidine kinase RcsC"/>
    <property type="match status" value="1"/>
</dbReference>
<dbReference type="CDD" id="cd00082">
    <property type="entry name" value="HisKA"/>
    <property type="match status" value="1"/>
</dbReference>
<evidence type="ECO:0000256" key="6">
    <source>
        <dbReference type="ARBA" id="ARBA00022692"/>
    </source>
</evidence>
<keyword evidence="4 13" id="KW-0597">Phosphoprotein</keyword>
<evidence type="ECO:0000259" key="15">
    <source>
        <dbReference type="PROSITE" id="PS50109"/>
    </source>
</evidence>
<organism evidence="17 18">
    <name type="scientific">Photobacterium aphoticum</name>
    <dbReference type="NCBI Taxonomy" id="754436"/>
    <lineage>
        <taxon>Bacteria</taxon>
        <taxon>Pseudomonadati</taxon>
        <taxon>Pseudomonadota</taxon>
        <taxon>Gammaproteobacteria</taxon>
        <taxon>Vibrionales</taxon>
        <taxon>Vibrionaceae</taxon>
        <taxon>Photobacterium</taxon>
    </lineage>
</organism>
<dbReference type="eggNOG" id="COG2205">
    <property type="taxonomic scope" value="Bacteria"/>
</dbReference>
<evidence type="ECO:0000313" key="18">
    <source>
        <dbReference type="Proteomes" id="UP000029227"/>
    </source>
</evidence>
<evidence type="ECO:0000256" key="11">
    <source>
        <dbReference type="ARBA" id="ARBA00023012"/>
    </source>
</evidence>
<evidence type="ECO:0000256" key="1">
    <source>
        <dbReference type="ARBA" id="ARBA00000085"/>
    </source>
</evidence>
<dbReference type="InterPro" id="IPR036097">
    <property type="entry name" value="HisK_dim/P_sf"/>
</dbReference>
<evidence type="ECO:0000256" key="2">
    <source>
        <dbReference type="ARBA" id="ARBA00004370"/>
    </source>
</evidence>
<dbReference type="PROSITE" id="PS50109">
    <property type="entry name" value="HIS_KIN"/>
    <property type="match status" value="1"/>
</dbReference>
<dbReference type="GO" id="GO:0016020">
    <property type="term" value="C:membrane"/>
    <property type="evidence" value="ECO:0007669"/>
    <property type="project" value="UniProtKB-SubCell"/>
</dbReference>
<dbReference type="EMBL" id="BBMN01000001">
    <property type="protein sequence ID" value="GAL02895.1"/>
    <property type="molecule type" value="Genomic_DNA"/>
</dbReference>
<proteinExistence type="predicted"/>
<keyword evidence="5" id="KW-0808">Transferase</keyword>
<dbReference type="PANTHER" id="PTHR43047:SF78">
    <property type="entry name" value="SENSORY_REGULATORY PROTEIN RPFC"/>
    <property type="match status" value="1"/>
</dbReference>
<dbReference type="Gene3D" id="3.30.565.10">
    <property type="entry name" value="Histidine kinase-like ATPase, C-terminal domain"/>
    <property type="match status" value="1"/>
</dbReference>
<comment type="caution">
    <text evidence="17">The sequence shown here is derived from an EMBL/GenBank/DDBJ whole genome shotgun (WGS) entry which is preliminary data.</text>
</comment>
<dbReference type="CDD" id="cd17546">
    <property type="entry name" value="REC_hyHK_CKI1_RcsC-like"/>
    <property type="match status" value="1"/>
</dbReference>
<evidence type="ECO:0000256" key="10">
    <source>
        <dbReference type="ARBA" id="ARBA00022989"/>
    </source>
</evidence>
<keyword evidence="12 14" id="KW-0472">Membrane</keyword>
<dbReference type="PROSITE" id="PS50110">
    <property type="entry name" value="RESPONSE_REGULATORY"/>
    <property type="match status" value="1"/>
</dbReference>
<evidence type="ECO:0000256" key="5">
    <source>
        <dbReference type="ARBA" id="ARBA00022679"/>
    </source>
</evidence>
<dbReference type="SUPFAM" id="SSF55874">
    <property type="entry name" value="ATPase domain of HSP90 chaperone/DNA topoisomerase II/histidine kinase"/>
    <property type="match status" value="1"/>
</dbReference>
<keyword evidence="11" id="KW-0902">Two-component regulatory system</keyword>
<comment type="catalytic activity">
    <reaction evidence="1">
        <text>ATP + protein L-histidine = ADP + protein N-phospho-L-histidine.</text>
        <dbReference type="EC" id="2.7.13.3"/>
    </reaction>
</comment>
<dbReference type="Pfam" id="PF00072">
    <property type="entry name" value="Response_reg"/>
    <property type="match status" value="1"/>
</dbReference>
<dbReference type="SMART" id="SM00448">
    <property type="entry name" value="REC"/>
    <property type="match status" value="1"/>
</dbReference>
<dbReference type="EC" id="2.7.13.3" evidence="3"/>
<dbReference type="InterPro" id="IPR003661">
    <property type="entry name" value="HisK_dim/P_dom"/>
</dbReference>
<evidence type="ECO:0000256" key="9">
    <source>
        <dbReference type="ARBA" id="ARBA00022840"/>
    </source>
</evidence>
<dbReference type="SMART" id="SM00387">
    <property type="entry name" value="HATPase_c"/>
    <property type="match status" value="1"/>
</dbReference>
<feature type="domain" description="Histidine kinase" evidence="15">
    <location>
        <begin position="233"/>
        <end position="449"/>
    </location>
</feature>
<dbReference type="CDD" id="cd16922">
    <property type="entry name" value="HATPase_EvgS-ArcB-TorS-like"/>
    <property type="match status" value="1"/>
</dbReference>
<evidence type="ECO:0000259" key="16">
    <source>
        <dbReference type="PROSITE" id="PS50110"/>
    </source>
</evidence>
<dbReference type="Pfam" id="PF02518">
    <property type="entry name" value="HATPase_c"/>
    <property type="match status" value="1"/>
</dbReference>
<dbReference type="GO" id="GO:0000155">
    <property type="term" value="F:phosphorelay sensor kinase activity"/>
    <property type="evidence" value="ECO:0007669"/>
    <property type="project" value="InterPro"/>
</dbReference>
<dbReference type="InterPro" id="IPR003594">
    <property type="entry name" value="HATPase_dom"/>
</dbReference>
<keyword evidence="9" id="KW-0067">ATP-binding</keyword>
<dbReference type="PANTHER" id="PTHR43047">
    <property type="entry name" value="TWO-COMPONENT HISTIDINE PROTEIN KINASE"/>
    <property type="match status" value="1"/>
</dbReference>
<evidence type="ECO:0000256" key="3">
    <source>
        <dbReference type="ARBA" id="ARBA00012438"/>
    </source>
</evidence>
<gene>
    <name evidence="17" type="ORF">JCM19237_5788</name>
</gene>
<sequence>MVFLSLSLVLFSSALYGYLQNRQLETYLLRLTELGHHIIHLRDEVILASHQSPFPAAKLMADLEAVEVAVTRFQRNDGGMIPDILYPGALAQISETFYTATLGLTLQLTDLVDISVQHEHRQPVDPMTMNSIPLTVDVMLVYSPEQAQLHRLLLSEERVDFVEQSEMQISEMQMAYRDLNAINALLYLLLLMVMIVLVAKVRVNDLKVINAVIQDEKAKAEAASQAKSVFLATMSHELRTPMNGVLGIAQLIESETQEPETKEQAKIIMDSGQHLLTLLNDILDFSKIEEGKMTLEQVTFSLEGVIAHLDTTLRPLAVVKPIGFHLYNHVPANAQLEGDVARFRQILFNLIGNAIKFTEQGHVDVEFIPINDTLRVVVRDTGIGIPNEKLDTIFTPFEQAENSTTRRFGGTGLGLAIVKEITQLMGGTLSVTSREGIGSEFTVDLPFLISHDIDMDPLFTSASPPCMNMTYSDSQGLKVLLVEDNAVNAMVAKRFCEKEGHQVTHCLDAMKAIEVLKQTAFDVILMDNHMPGLMGSEAIRIIRQELKIKTVIFACTADVFEAAHEEFIRNGANYVLTKPMQAHRLYQAIDQFSDEIARYGASAVKQEESAILG</sequence>
<dbReference type="InterPro" id="IPR005467">
    <property type="entry name" value="His_kinase_dom"/>
</dbReference>
<name>A0A090QIC3_9GAMM</name>
<dbReference type="STRING" id="754436.JCM19237_5788"/>
<evidence type="ECO:0000256" key="7">
    <source>
        <dbReference type="ARBA" id="ARBA00022741"/>
    </source>
</evidence>
<dbReference type="Gene3D" id="3.40.50.2300">
    <property type="match status" value="1"/>
</dbReference>
<dbReference type="SMART" id="SM00388">
    <property type="entry name" value="HisKA"/>
    <property type="match status" value="1"/>
</dbReference>
<evidence type="ECO:0000256" key="8">
    <source>
        <dbReference type="ARBA" id="ARBA00022777"/>
    </source>
</evidence>
<dbReference type="InterPro" id="IPR004358">
    <property type="entry name" value="Sig_transdc_His_kin-like_C"/>
</dbReference>
<evidence type="ECO:0000256" key="12">
    <source>
        <dbReference type="ARBA" id="ARBA00023136"/>
    </source>
</evidence>
<comment type="subcellular location">
    <subcellularLocation>
        <location evidence="2">Membrane</location>
    </subcellularLocation>
</comment>
<dbReference type="PRINTS" id="PR00344">
    <property type="entry name" value="BCTRLSENSOR"/>
</dbReference>
<feature type="transmembrane region" description="Helical" evidence="14">
    <location>
        <begin position="181"/>
        <end position="199"/>
    </location>
</feature>
<evidence type="ECO:0000313" key="17">
    <source>
        <dbReference type="EMBL" id="GAL02895.1"/>
    </source>
</evidence>
<dbReference type="GO" id="GO:0005524">
    <property type="term" value="F:ATP binding"/>
    <property type="evidence" value="ECO:0007669"/>
    <property type="project" value="UniProtKB-KW"/>
</dbReference>
<dbReference type="InterPro" id="IPR011006">
    <property type="entry name" value="CheY-like_superfamily"/>
</dbReference>
<dbReference type="InterPro" id="IPR001789">
    <property type="entry name" value="Sig_transdc_resp-reg_receiver"/>
</dbReference>
<dbReference type="AlphaFoldDB" id="A0A090QIC3"/>
<protein>
    <recommendedName>
        <fullName evidence="3">histidine kinase</fullName>
        <ecNumber evidence="3">2.7.13.3</ecNumber>
    </recommendedName>
</protein>
<dbReference type="Pfam" id="PF00512">
    <property type="entry name" value="HisKA"/>
    <property type="match status" value="1"/>
</dbReference>
<dbReference type="Proteomes" id="UP000029227">
    <property type="component" value="Unassembled WGS sequence"/>
</dbReference>
<evidence type="ECO:0000256" key="4">
    <source>
        <dbReference type="ARBA" id="ARBA00022553"/>
    </source>
</evidence>
<dbReference type="SUPFAM" id="SSF47384">
    <property type="entry name" value="Homodimeric domain of signal transducing histidine kinase"/>
    <property type="match status" value="1"/>
</dbReference>